<keyword evidence="15" id="KW-0804">Transcription</keyword>
<keyword evidence="16" id="KW-0539">Nucleus</keyword>
<evidence type="ECO:0000256" key="7">
    <source>
        <dbReference type="ARBA" id="ARBA00012161"/>
    </source>
</evidence>
<dbReference type="Proteomes" id="UP001279734">
    <property type="component" value="Unassembled WGS sequence"/>
</dbReference>
<keyword evidence="12" id="KW-0269">Exonuclease</keyword>
<comment type="caution">
    <text evidence="18">The sequence shown here is derived from an EMBL/GenBank/DDBJ whole genome shotgun (WGS) entry which is preliminary data.</text>
</comment>
<dbReference type="Gene3D" id="3.30.420.10">
    <property type="entry name" value="Ribonuclease H-like superfamily/Ribonuclease H"/>
    <property type="match status" value="1"/>
</dbReference>
<dbReference type="InterPro" id="IPR039637">
    <property type="entry name" value="CNOT7/CNOT8/Pop2"/>
</dbReference>
<evidence type="ECO:0000256" key="8">
    <source>
        <dbReference type="ARBA" id="ARBA00022490"/>
    </source>
</evidence>
<evidence type="ECO:0000313" key="18">
    <source>
        <dbReference type="EMBL" id="GMH07054.1"/>
    </source>
</evidence>
<evidence type="ECO:0000256" key="3">
    <source>
        <dbReference type="ARBA" id="ARBA00004123"/>
    </source>
</evidence>
<evidence type="ECO:0000256" key="6">
    <source>
        <dbReference type="ARBA" id="ARBA00011757"/>
    </source>
</evidence>
<dbReference type="PANTHER" id="PTHR10797">
    <property type="entry name" value="CCR4-NOT TRANSCRIPTION COMPLEX SUBUNIT"/>
    <property type="match status" value="1"/>
</dbReference>
<dbReference type="GO" id="GO:0005634">
    <property type="term" value="C:nucleus"/>
    <property type="evidence" value="ECO:0007669"/>
    <property type="project" value="UniProtKB-SubCell"/>
</dbReference>
<dbReference type="InterPro" id="IPR006941">
    <property type="entry name" value="RNase_CAF1"/>
</dbReference>
<protein>
    <recommendedName>
        <fullName evidence="7">poly(A)-specific ribonuclease</fullName>
        <ecNumber evidence="7">3.1.13.4</ecNumber>
    </recommendedName>
</protein>
<evidence type="ECO:0000256" key="13">
    <source>
        <dbReference type="ARBA" id="ARBA00022884"/>
    </source>
</evidence>
<evidence type="ECO:0000256" key="14">
    <source>
        <dbReference type="ARBA" id="ARBA00023015"/>
    </source>
</evidence>
<keyword evidence="9" id="KW-0540">Nuclease</keyword>
<dbReference type="Pfam" id="PF04857">
    <property type="entry name" value="CAF1"/>
    <property type="match status" value="2"/>
</dbReference>
<comment type="similarity">
    <text evidence="5">Belongs to the CAF1 family.</text>
</comment>
<comment type="subcellular location">
    <subcellularLocation>
        <location evidence="4">Cytoplasm</location>
    </subcellularLocation>
    <subcellularLocation>
        <location evidence="3">Nucleus</location>
    </subcellularLocation>
</comment>
<evidence type="ECO:0000256" key="11">
    <source>
        <dbReference type="ARBA" id="ARBA00022801"/>
    </source>
</evidence>
<keyword evidence="11" id="KW-0378">Hydrolase</keyword>
<keyword evidence="13" id="KW-0694">RNA-binding</keyword>
<dbReference type="EMBL" id="BSYO01000007">
    <property type="protein sequence ID" value="GMH07054.1"/>
    <property type="molecule type" value="Genomic_DNA"/>
</dbReference>
<evidence type="ECO:0000256" key="15">
    <source>
        <dbReference type="ARBA" id="ARBA00023163"/>
    </source>
</evidence>
<dbReference type="SUPFAM" id="SSF53098">
    <property type="entry name" value="Ribonuclease H-like"/>
    <property type="match status" value="1"/>
</dbReference>
<comment type="cofactor">
    <cofactor evidence="2">
        <name>a divalent metal cation</name>
        <dbReference type="ChEBI" id="CHEBI:60240"/>
    </cofactor>
</comment>
<comment type="function">
    <text evidence="17">Ubiquitous transcription factor required for a diverse set of processes. It is a component of the CCR4 complex involved in the control of gene expression.</text>
</comment>
<dbReference type="GO" id="GO:0046872">
    <property type="term" value="F:metal ion binding"/>
    <property type="evidence" value="ECO:0007669"/>
    <property type="project" value="UniProtKB-KW"/>
</dbReference>
<comment type="subunit">
    <text evidence="6">Component of the CCR4-NOT complex, at least composed of CRR4 and CAF1 proteins.</text>
</comment>
<dbReference type="GO" id="GO:0005737">
    <property type="term" value="C:cytoplasm"/>
    <property type="evidence" value="ECO:0007669"/>
    <property type="project" value="UniProtKB-SubCell"/>
</dbReference>
<organism evidence="18 19">
    <name type="scientific">Nepenthes gracilis</name>
    <name type="common">Slender pitcher plant</name>
    <dbReference type="NCBI Taxonomy" id="150966"/>
    <lineage>
        <taxon>Eukaryota</taxon>
        <taxon>Viridiplantae</taxon>
        <taxon>Streptophyta</taxon>
        <taxon>Embryophyta</taxon>
        <taxon>Tracheophyta</taxon>
        <taxon>Spermatophyta</taxon>
        <taxon>Magnoliopsida</taxon>
        <taxon>eudicotyledons</taxon>
        <taxon>Gunneridae</taxon>
        <taxon>Pentapetalae</taxon>
        <taxon>Caryophyllales</taxon>
        <taxon>Nepenthaceae</taxon>
        <taxon>Nepenthes</taxon>
    </lineage>
</organism>
<evidence type="ECO:0000256" key="9">
    <source>
        <dbReference type="ARBA" id="ARBA00022722"/>
    </source>
</evidence>
<dbReference type="GO" id="GO:0004535">
    <property type="term" value="F:poly(A)-specific ribonuclease activity"/>
    <property type="evidence" value="ECO:0007669"/>
    <property type="project" value="UniProtKB-EC"/>
</dbReference>
<accession>A0AAD3S9Y1</accession>
<evidence type="ECO:0000256" key="17">
    <source>
        <dbReference type="ARBA" id="ARBA00025148"/>
    </source>
</evidence>
<dbReference type="AlphaFoldDB" id="A0AAD3S9Y1"/>
<evidence type="ECO:0000256" key="5">
    <source>
        <dbReference type="ARBA" id="ARBA00008372"/>
    </source>
</evidence>
<gene>
    <name evidence="18" type="ORF">Nepgr_008894</name>
</gene>
<evidence type="ECO:0000256" key="4">
    <source>
        <dbReference type="ARBA" id="ARBA00004496"/>
    </source>
</evidence>
<evidence type="ECO:0000256" key="1">
    <source>
        <dbReference type="ARBA" id="ARBA00001663"/>
    </source>
</evidence>
<name>A0AAD3S9Y1_NEPGR</name>
<evidence type="ECO:0000256" key="10">
    <source>
        <dbReference type="ARBA" id="ARBA00022723"/>
    </source>
</evidence>
<evidence type="ECO:0000256" key="2">
    <source>
        <dbReference type="ARBA" id="ARBA00001968"/>
    </source>
</evidence>
<keyword evidence="19" id="KW-1185">Reference proteome</keyword>
<reference evidence="18" key="1">
    <citation type="submission" date="2023-05" db="EMBL/GenBank/DDBJ databases">
        <title>Nepenthes gracilis genome sequencing.</title>
        <authorList>
            <person name="Fukushima K."/>
        </authorList>
    </citation>
    <scope>NUCLEOTIDE SEQUENCE</scope>
    <source>
        <strain evidence="18">SING2019-196</strain>
    </source>
</reference>
<dbReference type="GO" id="GO:0030014">
    <property type="term" value="C:CCR4-NOT complex"/>
    <property type="evidence" value="ECO:0007669"/>
    <property type="project" value="InterPro"/>
</dbReference>
<proteinExistence type="inferred from homology"/>
<evidence type="ECO:0000313" key="19">
    <source>
        <dbReference type="Proteomes" id="UP001279734"/>
    </source>
</evidence>
<evidence type="ECO:0000256" key="16">
    <source>
        <dbReference type="ARBA" id="ARBA00023242"/>
    </source>
</evidence>
<sequence length="367" mass="41925">MQTLKNIDSTDGEDIEEKIVERRTLTPANIDLDVQKDYKGKIVAKEESMGRDLFRIRDVSAPNLVNKFSLIQEILDNYVDVAIYCDFPGVAMRLVGDFEKSMGRDLFKIRKVWDPNLEEEFALIRATVDEYPYVAVYSEFPGVVMRPVGDFKNTVDYNYQALKGNVNISKLIQLGFTFSDEKGNFPTDGTGKYLVWQFNFRGFDLTKDVYASESIDLLKQSEIDFEKNNNVGIDLSRFGELLMSSGIVLNDEIRWVTFHGGYDFGYLLKVLTGRRLPDTLEEFLKLASVFFPVVYDIKYLMKFCDRVYGGLNKLAELLGVEMIDTCHQAGTRSLLACHAFMKMKDKFFNGSPEKYAGVLHGLVNEED</sequence>
<dbReference type="InterPro" id="IPR036397">
    <property type="entry name" value="RNaseH_sf"/>
</dbReference>
<dbReference type="EC" id="3.1.13.4" evidence="7"/>
<keyword evidence="10" id="KW-0479">Metal-binding</keyword>
<keyword evidence="8" id="KW-0963">Cytoplasm</keyword>
<evidence type="ECO:0000256" key="12">
    <source>
        <dbReference type="ARBA" id="ARBA00022839"/>
    </source>
</evidence>
<dbReference type="GO" id="GO:0003723">
    <property type="term" value="F:RNA binding"/>
    <property type="evidence" value="ECO:0007669"/>
    <property type="project" value="UniProtKB-KW"/>
</dbReference>
<keyword evidence="14" id="KW-0805">Transcription regulation</keyword>
<comment type="catalytic activity">
    <reaction evidence="1">
        <text>Exonucleolytic cleavage of poly(A) to 5'-AMP.</text>
        <dbReference type="EC" id="3.1.13.4"/>
    </reaction>
</comment>
<dbReference type="InterPro" id="IPR012337">
    <property type="entry name" value="RNaseH-like_sf"/>
</dbReference>